<proteinExistence type="predicted"/>
<evidence type="ECO:0000313" key="3">
    <source>
        <dbReference type="EMBL" id="MDP9806861.1"/>
    </source>
</evidence>
<dbReference type="EMBL" id="JAUSQX010000001">
    <property type="protein sequence ID" value="MDP9806861.1"/>
    <property type="molecule type" value="Genomic_DNA"/>
</dbReference>
<dbReference type="Pfam" id="PF02955">
    <property type="entry name" value="GSH-S_ATP"/>
    <property type="match status" value="1"/>
</dbReference>
<keyword evidence="1" id="KW-0547">Nucleotide-binding</keyword>
<dbReference type="Gene3D" id="3.40.50.20">
    <property type="match status" value="1"/>
</dbReference>
<dbReference type="InterPro" id="IPR013815">
    <property type="entry name" value="ATP_grasp_subdomain_1"/>
</dbReference>
<keyword evidence="4" id="KW-1185">Reference proteome</keyword>
<evidence type="ECO:0000259" key="2">
    <source>
        <dbReference type="PROSITE" id="PS50975"/>
    </source>
</evidence>
<dbReference type="InterPro" id="IPR004218">
    <property type="entry name" value="GSHS_ATP-bd"/>
</dbReference>
<name>A0ABT9NHH8_9ACTO</name>
<dbReference type="InterPro" id="IPR011761">
    <property type="entry name" value="ATP-grasp"/>
</dbReference>
<organism evidence="3 4">
    <name type="scientific">Trueperella bonasi</name>
    <dbReference type="NCBI Taxonomy" id="312286"/>
    <lineage>
        <taxon>Bacteria</taxon>
        <taxon>Bacillati</taxon>
        <taxon>Actinomycetota</taxon>
        <taxon>Actinomycetes</taxon>
        <taxon>Actinomycetales</taxon>
        <taxon>Actinomycetaceae</taxon>
        <taxon>Trueperella</taxon>
    </lineage>
</organism>
<dbReference type="SUPFAM" id="SSF56059">
    <property type="entry name" value="Glutathione synthetase ATP-binding domain-like"/>
    <property type="match status" value="1"/>
</dbReference>
<keyword evidence="1" id="KW-0067">ATP-binding</keyword>
<dbReference type="PANTHER" id="PTHR39217:SF1">
    <property type="entry name" value="GLUTATHIONE SYNTHETASE"/>
    <property type="match status" value="1"/>
</dbReference>
<comment type="caution">
    <text evidence="3">The sequence shown here is derived from an EMBL/GenBank/DDBJ whole genome shotgun (WGS) entry which is preliminary data.</text>
</comment>
<sequence length="309" mass="35117">MATPKVFLATSEYLPNLDQDEQDLPDALRDRGIEPVVAVWNDPGVNWGEADLVVVRSVRDYAKDPQAFITWAKSIPRIANSATTMEWNMDKHYMQALEKLGLPVIPTTWLEPAHKLSKQQIHSRFPAHGDFVIKPAVSSGGRGTGRYTATDAKSRSEAIEHAQYELEMGRTVMVQRYLEEIDVAGETSLIYLNGLSSYQVEKEPMLHPRYRNPIDSGVMEEVAHSTDASEESWRWGERIRQALHAHIKNMSGRDELLLFNRVDLVRGAPESPEEFYVMEISLIDGSLYLSSDEDHLTRFADAIQMRAFW</sequence>
<evidence type="ECO:0000313" key="4">
    <source>
        <dbReference type="Proteomes" id="UP001243212"/>
    </source>
</evidence>
<reference evidence="3 4" key="1">
    <citation type="submission" date="2023-07" db="EMBL/GenBank/DDBJ databases">
        <title>Sequencing the genomes of 1000 actinobacteria strains.</title>
        <authorList>
            <person name="Klenk H.-P."/>
        </authorList>
    </citation>
    <scope>NUCLEOTIDE SEQUENCE [LARGE SCALE GENOMIC DNA]</scope>
    <source>
        <strain evidence="3 4">DSM 17163</strain>
    </source>
</reference>
<dbReference type="RefSeq" id="WP_307683052.1">
    <property type="nucleotide sequence ID" value="NZ_JAUSQX010000001.1"/>
</dbReference>
<evidence type="ECO:0000256" key="1">
    <source>
        <dbReference type="PROSITE-ProRule" id="PRU00409"/>
    </source>
</evidence>
<protein>
    <submittedName>
        <fullName evidence="3">Biotin carboxylase</fullName>
    </submittedName>
</protein>
<dbReference type="InterPro" id="IPR053191">
    <property type="entry name" value="DcsG_Biosynth_Enzyme"/>
</dbReference>
<feature type="domain" description="ATP-grasp" evidence="2">
    <location>
        <begin position="94"/>
        <end position="308"/>
    </location>
</feature>
<dbReference type="Proteomes" id="UP001243212">
    <property type="component" value="Unassembled WGS sequence"/>
</dbReference>
<dbReference type="PROSITE" id="PS50975">
    <property type="entry name" value="ATP_GRASP"/>
    <property type="match status" value="1"/>
</dbReference>
<gene>
    <name evidence="3" type="ORF">J2S70_001443</name>
</gene>
<dbReference type="Gene3D" id="3.30.1490.20">
    <property type="entry name" value="ATP-grasp fold, A domain"/>
    <property type="match status" value="1"/>
</dbReference>
<accession>A0ABT9NHH8</accession>
<dbReference type="PANTHER" id="PTHR39217">
    <property type="match status" value="1"/>
</dbReference>
<dbReference type="Gene3D" id="3.30.470.20">
    <property type="entry name" value="ATP-grasp fold, B domain"/>
    <property type="match status" value="1"/>
</dbReference>